<dbReference type="AlphaFoldDB" id="A0AAV7VHR6"/>
<gene>
    <name evidence="1" type="ORF">NDU88_003670</name>
</gene>
<name>A0AAV7VHR6_PLEWA</name>
<proteinExistence type="predicted"/>
<keyword evidence="2" id="KW-1185">Reference proteome</keyword>
<dbReference type="Proteomes" id="UP001066276">
    <property type="component" value="Chromosome 2_1"/>
</dbReference>
<accession>A0AAV7VHR6</accession>
<sequence length="131" mass="14026">MPTPLLTWLLVTGGPDDRPSDRGAVAFGGLGNLIEETWAALETLKVMGLSLPSVRSCTKGSTLGRPGERAGDLERAVDVCAEYQEALWRCIATLEEQHIELQAKQEDLETGDSAITFVSEGCLGDRAAPIL</sequence>
<evidence type="ECO:0000313" key="1">
    <source>
        <dbReference type="EMBL" id="KAJ1199838.1"/>
    </source>
</evidence>
<comment type="caution">
    <text evidence="1">The sequence shown here is derived from an EMBL/GenBank/DDBJ whole genome shotgun (WGS) entry which is preliminary data.</text>
</comment>
<protein>
    <submittedName>
        <fullName evidence="1">Uncharacterized protein</fullName>
    </submittedName>
</protein>
<organism evidence="1 2">
    <name type="scientific">Pleurodeles waltl</name>
    <name type="common">Iberian ribbed newt</name>
    <dbReference type="NCBI Taxonomy" id="8319"/>
    <lineage>
        <taxon>Eukaryota</taxon>
        <taxon>Metazoa</taxon>
        <taxon>Chordata</taxon>
        <taxon>Craniata</taxon>
        <taxon>Vertebrata</taxon>
        <taxon>Euteleostomi</taxon>
        <taxon>Amphibia</taxon>
        <taxon>Batrachia</taxon>
        <taxon>Caudata</taxon>
        <taxon>Salamandroidea</taxon>
        <taxon>Salamandridae</taxon>
        <taxon>Pleurodelinae</taxon>
        <taxon>Pleurodeles</taxon>
    </lineage>
</organism>
<evidence type="ECO:0000313" key="2">
    <source>
        <dbReference type="Proteomes" id="UP001066276"/>
    </source>
</evidence>
<dbReference type="EMBL" id="JANPWB010000003">
    <property type="protein sequence ID" value="KAJ1199838.1"/>
    <property type="molecule type" value="Genomic_DNA"/>
</dbReference>
<reference evidence="1" key="1">
    <citation type="journal article" date="2022" name="bioRxiv">
        <title>Sequencing and chromosome-scale assembly of the giantPleurodeles waltlgenome.</title>
        <authorList>
            <person name="Brown T."/>
            <person name="Elewa A."/>
            <person name="Iarovenko S."/>
            <person name="Subramanian E."/>
            <person name="Araus A.J."/>
            <person name="Petzold A."/>
            <person name="Susuki M."/>
            <person name="Suzuki K.-i.T."/>
            <person name="Hayashi T."/>
            <person name="Toyoda A."/>
            <person name="Oliveira C."/>
            <person name="Osipova E."/>
            <person name="Leigh N.D."/>
            <person name="Simon A."/>
            <person name="Yun M.H."/>
        </authorList>
    </citation>
    <scope>NUCLEOTIDE SEQUENCE</scope>
    <source>
        <strain evidence="1">20211129_DDA</strain>
        <tissue evidence="1">Liver</tissue>
    </source>
</reference>